<keyword evidence="2" id="KW-1185">Reference proteome</keyword>
<sequence>MTWVHRAQQAGTCSSPASSEPADLLAELAQVPALQAGLPACRACTSPASRSACSPSWYQPSKQPSKQVYLLAELIPAQQAGLPARLAGTSPASRSTCSPNWYQLSKQVYMLAQLVPAQQAGARSASSLTCLLSWYLPREQVDLLAGLAQVPARRAG</sequence>
<dbReference type="STRING" id="200324.A0A2N5V5A8"/>
<protein>
    <submittedName>
        <fullName evidence="1">Uncharacterized protein</fullName>
    </submittedName>
</protein>
<reference evidence="1 2" key="1">
    <citation type="submission" date="2017-11" db="EMBL/GenBank/DDBJ databases">
        <title>De novo assembly and phasing of dikaryotic genomes from two isolates of Puccinia coronata f. sp. avenae, the causal agent of oat crown rust.</title>
        <authorList>
            <person name="Miller M.E."/>
            <person name="Zhang Y."/>
            <person name="Omidvar V."/>
            <person name="Sperschneider J."/>
            <person name="Schwessinger B."/>
            <person name="Raley C."/>
            <person name="Palmer J.M."/>
            <person name="Garnica D."/>
            <person name="Upadhyaya N."/>
            <person name="Rathjen J."/>
            <person name="Taylor J.M."/>
            <person name="Park R.F."/>
            <person name="Dodds P.N."/>
            <person name="Hirsch C.D."/>
            <person name="Kianian S.F."/>
            <person name="Figueroa M."/>
        </authorList>
    </citation>
    <scope>NUCLEOTIDE SEQUENCE [LARGE SCALE GENOMIC DNA]</scope>
    <source>
        <strain evidence="1">12NC29</strain>
    </source>
</reference>
<comment type="caution">
    <text evidence="1">The sequence shown here is derived from an EMBL/GenBank/DDBJ whole genome shotgun (WGS) entry which is preliminary data.</text>
</comment>
<dbReference type="AlphaFoldDB" id="A0A2N5V5A8"/>
<evidence type="ECO:0000313" key="2">
    <source>
        <dbReference type="Proteomes" id="UP000235388"/>
    </source>
</evidence>
<gene>
    <name evidence="1" type="ORF">PCANC_11304</name>
</gene>
<organism evidence="1 2">
    <name type="scientific">Puccinia coronata f. sp. avenae</name>
    <dbReference type="NCBI Taxonomy" id="200324"/>
    <lineage>
        <taxon>Eukaryota</taxon>
        <taxon>Fungi</taxon>
        <taxon>Dikarya</taxon>
        <taxon>Basidiomycota</taxon>
        <taxon>Pucciniomycotina</taxon>
        <taxon>Pucciniomycetes</taxon>
        <taxon>Pucciniales</taxon>
        <taxon>Pucciniaceae</taxon>
        <taxon>Puccinia</taxon>
    </lineage>
</organism>
<name>A0A2N5V5A8_9BASI</name>
<dbReference type="Proteomes" id="UP000235388">
    <property type="component" value="Unassembled WGS sequence"/>
</dbReference>
<evidence type="ECO:0000313" key="1">
    <source>
        <dbReference type="EMBL" id="PLW45175.1"/>
    </source>
</evidence>
<accession>A0A2N5V5A8</accession>
<proteinExistence type="predicted"/>
<dbReference type="EMBL" id="PGCJ01000130">
    <property type="protein sequence ID" value="PLW45175.1"/>
    <property type="molecule type" value="Genomic_DNA"/>
</dbReference>